<dbReference type="PANTHER" id="PTHR21391">
    <property type="entry name" value="AT04489P-RELATED"/>
    <property type="match status" value="1"/>
</dbReference>
<gene>
    <name evidence="2" type="ORF">APLA_LOCUS4087</name>
</gene>
<organism evidence="2 3">
    <name type="scientific">Arctia plantaginis</name>
    <name type="common">Wood tiger moth</name>
    <name type="synonym">Phalaena plantaginis</name>
    <dbReference type="NCBI Taxonomy" id="874455"/>
    <lineage>
        <taxon>Eukaryota</taxon>
        <taxon>Metazoa</taxon>
        <taxon>Ecdysozoa</taxon>
        <taxon>Arthropoda</taxon>
        <taxon>Hexapoda</taxon>
        <taxon>Insecta</taxon>
        <taxon>Pterygota</taxon>
        <taxon>Neoptera</taxon>
        <taxon>Endopterygota</taxon>
        <taxon>Lepidoptera</taxon>
        <taxon>Glossata</taxon>
        <taxon>Ditrysia</taxon>
        <taxon>Noctuoidea</taxon>
        <taxon>Erebidae</taxon>
        <taxon>Arctiinae</taxon>
        <taxon>Arctia</taxon>
    </lineage>
</organism>
<proteinExistence type="predicted"/>
<comment type="caution">
    <text evidence="2">The sequence shown here is derived from an EMBL/GenBank/DDBJ whole genome shotgun (WGS) entry which is preliminary data.</text>
</comment>
<dbReference type="InterPro" id="IPR019734">
    <property type="entry name" value="TPR_rpt"/>
</dbReference>
<dbReference type="InterPro" id="IPR011990">
    <property type="entry name" value="TPR-like_helical_dom_sf"/>
</dbReference>
<dbReference type="PROSITE" id="PS50005">
    <property type="entry name" value="TPR"/>
    <property type="match status" value="1"/>
</dbReference>
<reference evidence="2 3" key="1">
    <citation type="submission" date="2020-04" db="EMBL/GenBank/DDBJ databases">
        <authorList>
            <person name="Wallbank WR R."/>
            <person name="Pardo Diaz C."/>
            <person name="Kozak K."/>
            <person name="Martin S."/>
            <person name="Jiggins C."/>
            <person name="Moest M."/>
            <person name="Warren A I."/>
            <person name="Byers J.R.P. K."/>
            <person name="Montejo-Kovacevich G."/>
            <person name="Yen C E."/>
        </authorList>
    </citation>
    <scope>NUCLEOTIDE SEQUENCE [LARGE SCALE GENOMIC DNA]</scope>
</reference>
<dbReference type="SMART" id="SM00028">
    <property type="entry name" value="TPR"/>
    <property type="match status" value="3"/>
</dbReference>
<dbReference type="OrthoDB" id="10268002at2759"/>
<dbReference type="EMBL" id="CADEBC010000426">
    <property type="protein sequence ID" value="CAB3230026.1"/>
    <property type="molecule type" value="Genomic_DNA"/>
</dbReference>
<protein>
    <recommendedName>
        <fullName evidence="4">Tetratricopeptide repeat protein 25</fullName>
    </recommendedName>
</protein>
<evidence type="ECO:0000313" key="3">
    <source>
        <dbReference type="Proteomes" id="UP000494106"/>
    </source>
</evidence>
<evidence type="ECO:0000313" key="2">
    <source>
        <dbReference type="EMBL" id="CAB3230026.1"/>
    </source>
</evidence>
<feature type="repeat" description="TPR" evidence="1">
    <location>
        <begin position="15"/>
        <end position="48"/>
    </location>
</feature>
<accession>A0A8S0ZBS3</accession>
<dbReference type="Gene3D" id="1.25.40.10">
    <property type="entry name" value="Tetratricopeptide repeat domain"/>
    <property type="match status" value="1"/>
</dbReference>
<dbReference type="SUPFAM" id="SSF48452">
    <property type="entry name" value="TPR-like"/>
    <property type="match status" value="1"/>
</dbReference>
<keyword evidence="3" id="KW-1185">Reference proteome</keyword>
<dbReference type="Proteomes" id="UP000494106">
    <property type="component" value="Unassembled WGS sequence"/>
</dbReference>
<dbReference type="AlphaFoldDB" id="A0A8S0ZBS3"/>
<dbReference type="PANTHER" id="PTHR21391:SF0">
    <property type="entry name" value="AT04489P-RELATED"/>
    <property type="match status" value="1"/>
</dbReference>
<name>A0A8S0ZBS3_ARCPL</name>
<keyword evidence="1" id="KW-0802">TPR repeat</keyword>
<evidence type="ECO:0000256" key="1">
    <source>
        <dbReference type="PROSITE-ProRule" id="PRU00339"/>
    </source>
</evidence>
<sequence>MKKYTLEERPICNAVNVFRERGNYLQRLEQFEKAILAYNEALRWNSSDVRSLLGRSLARIKATHYKGALEDAAHAAELEPQNCKALQIRAQTEYEQSAFERALVLSHRGKRLRRVPPDFDECARCAEETVRECAGKTASSVLETAVALVRNIEIKKISIDENAPSKRIHLPRMQPKQSLQVQEISRAEKQKAEQISRLMASKYLERMAHDKYFLTALCKDERLVSANKQSSKKLQELANKALADVEKRQEVLRERRPLYAARASAAAARARLSDARKMQMKHTQLQHATDARRLIQTAQAFYEERDTNKCLESAEFGMEQIARKPISLLPGKDKYLQELHFIVANAFLDQKRVRDSMSESDRERRAFILLGMPISRVPSRDSVLRVRPPAPPRDFKIRIRNLERSLTMSTKRSERCYVLHELARLHVETKQAMKARYYAHKCQNEAKAANLQAWLLNVLFLLARCHLLQNNRPEARAVLLEATGLARSYGFGDIAEFFETCVNVSVEGEIVATTDACLEKRQKDLVDLMQDDDLKSAARYLFRRMSLIPAARRFSIMPGARAEDDDVPVSHARRRQSIIPKTSQPTRIAYKSVHPLGFVDFDR</sequence>
<evidence type="ECO:0008006" key="4">
    <source>
        <dbReference type="Google" id="ProtNLM"/>
    </source>
</evidence>